<reference evidence="1 2" key="1">
    <citation type="journal article" date="2011" name="Genome Biol.">
        <title>Genome sequence of the insect pathogenic fungus Cordyceps militaris, a valued traditional Chinese medicine.</title>
        <authorList>
            <person name="Zheng P."/>
            <person name="Xia Y."/>
            <person name="Xiao G."/>
            <person name="Xiong C."/>
            <person name="Hu X."/>
            <person name="Zhang S."/>
            <person name="Zheng H."/>
            <person name="Huang Y."/>
            <person name="Zhou Y."/>
            <person name="Wang S."/>
            <person name="Zhao G.P."/>
            <person name="Liu X."/>
            <person name="St Leger R.J."/>
            <person name="Wang C."/>
        </authorList>
    </citation>
    <scope>NUCLEOTIDE SEQUENCE [LARGE SCALE GENOMIC DNA]</scope>
    <source>
        <strain evidence="1 2">CM01</strain>
    </source>
</reference>
<accession>G3JEW8</accession>
<dbReference type="HOGENOM" id="CLU_2849613_0_0_1"/>
<evidence type="ECO:0000313" key="1">
    <source>
        <dbReference type="EMBL" id="EGX93461.1"/>
    </source>
</evidence>
<gene>
    <name evidence="1" type="ORF">CCM_04835</name>
</gene>
<organism evidence="1 2">
    <name type="scientific">Cordyceps militaris (strain CM01)</name>
    <name type="common">Caterpillar fungus</name>
    <dbReference type="NCBI Taxonomy" id="983644"/>
    <lineage>
        <taxon>Eukaryota</taxon>
        <taxon>Fungi</taxon>
        <taxon>Dikarya</taxon>
        <taxon>Ascomycota</taxon>
        <taxon>Pezizomycotina</taxon>
        <taxon>Sordariomycetes</taxon>
        <taxon>Hypocreomycetidae</taxon>
        <taxon>Hypocreales</taxon>
        <taxon>Cordycipitaceae</taxon>
        <taxon>Cordyceps</taxon>
    </lineage>
</organism>
<dbReference type="Proteomes" id="UP000001610">
    <property type="component" value="Unassembled WGS sequence"/>
</dbReference>
<dbReference type="RefSeq" id="XP_006670044.1">
    <property type="nucleotide sequence ID" value="XM_006669981.1"/>
</dbReference>
<name>G3JEW8_CORMM</name>
<sequence length="65" mass="7060">MSQLYVGPVQAPGEQLQITGVQSGIIPQRSKQKLSVELYMSWIESCSQASVLPLVLVREIISSSA</sequence>
<dbReference type="VEuPathDB" id="FungiDB:CCM_04835"/>
<proteinExistence type="predicted"/>
<evidence type="ECO:0000313" key="2">
    <source>
        <dbReference type="Proteomes" id="UP000001610"/>
    </source>
</evidence>
<dbReference type="KEGG" id="cmt:CCM_04835"/>
<dbReference type="AlphaFoldDB" id="G3JEW8"/>
<keyword evidence="2" id="KW-1185">Reference proteome</keyword>
<dbReference type="GeneID" id="18166856"/>
<protein>
    <submittedName>
        <fullName evidence="1">Uncharacterized protein</fullName>
    </submittedName>
</protein>
<dbReference type="InParanoid" id="G3JEW8"/>
<dbReference type="EMBL" id="JH126401">
    <property type="protein sequence ID" value="EGX93461.1"/>
    <property type="molecule type" value="Genomic_DNA"/>
</dbReference>